<gene>
    <name evidence="2" type="ORF">F902_02520</name>
</gene>
<feature type="transmembrane region" description="Helical" evidence="1">
    <location>
        <begin position="32"/>
        <end position="51"/>
    </location>
</feature>
<dbReference type="AlphaFoldDB" id="N9T439"/>
<keyword evidence="1" id="KW-0812">Transmembrane</keyword>
<keyword evidence="1" id="KW-0472">Membrane</keyword>
<evidence type="ECO:0000313" key="2">
    <source>
        <dbReference type="EMBL" id="ENX58120.1"/>
    </source>
</evidence>
<dbReference type="Proteomes" id="UP000013084">
    <property type="component" value="Unassembled WGS sequence"/>
</dbReference>
<dbReference type="OrthoDB" id="6710074at2"/>
<dbReference type="EMBL" id="APRN01000036">
    <property type="protein sequence ID" value="ENX58120.1"/>
    <property type="molecule type" value="Genomic_DNA"/>
</dbReference>
<proteinExistence type="predicted"/>
<comment type="caution">
    <text evidence="2">The sequence shown here is derived from an EMBL/GenBank/DDBJ whole genome shotgun (WGS) entry which is preliminary data.</text>
</comment>
<evidence type="ECO:0000313" key="3">
    <source>
        <dbReference type="Proteomes" id="UP000013084"/>
    </source>
</evidence>
<dbReference type="RefSeq" id="WP_005203810.1">
    <property type="nucleotide sequence ID" value="NZ_KB850072.1"/>
</dbReference>
<sequence length="103" mass="11418">MDNWDYAFIASIVTVVGMSLVSILTGFRLWKVFISIFLVSSIGFCILVVLGRRSDNRGFDDGPWGAHGVLMEFLNLEIIIISLGVGAFITLIFFLSILLSDNK</sequence>
<reference evidence="2 3" key="1">
    <citation type="submission" date="2013-02" db="EMBL/GenBank/DDBJ databases">
        <title>The Genome Sequence of Acinetobacter sp. CIP 70.18.</title>
        <authorList>
            <consortium name="The Broad Institute Genome Sequencing Platform"/>
            <consortium name="The Broad Institute Genome Sequencing Center for Infectious Disease"/>
            <person name="Cerqueira G."/>
            <person name="Feldgarden M."/>
            <person name="Courvalin P."/>
            <person name="Perichon B."/>
            <person name="Grillot-Courvalin C."/>
            <person name="Clermont D."/>
            <person name="Rocha E."/>
            <person name="Yoon E.-J."/>
            <person name="Nemec A."/>
            <person name="Walker B."/>
            <person name="Young S.K."/>
            <person name="Zeng Q."/>
            <person name="Gargeya S."/>
            <person name="Fitzgerald M."/>
            <person name="Haas B."/>
            <person name="Abouelleil A."/>
            <person name="Alvarado L."/>
            <person name="Arachchi H.M."/>
            <person name="Berlin A.M."/>
            <person name="Chapman S.B."/>
            <person name="Dewar J."/>
            <person name="Goldberg J."/>
            <person name="Griggs A."/>
            <person name="Gujja S."/>
            <person name="Hansen M."/>
            <person name="Howarth C."/>
            <person name="Imamovic A."/>
            <person name="Larimer J."/>
            <person name="McCowan C."/>
            <person name="Murphy C."/>
            <person name="Neiman D."/>
            <person name="Pearson M."/>
            <person name="Priest M."/>
            <person name="Roberts A."/>
            <person name="Saif S."/>
            <person name="Shea T."/>
            <person name="Sisk P."/>
            <person name="Sykes S."/>
            <person name="Wortman J."/>
            <person name="Nusbaum C."/>
            <person name="Birren B."/>
        </authorList>
    </citation>
    <scope>NUCLEOTIDE SEQUENCE [LARGE SCALE GENOMIC DNA]</scope>
    <source>
        <strain evidence="2 3">CIP 70.18</strain>
    </source>
</reference>
<name>N9T439_9GAMM</name>
<organism evidence="2 3">
    <name type="scientific">Acinetobacter higginsii</name>
    <dbReference type="NCBI Taxonomy" id="70347"/>
    <lineage>
        <taxon>Bacteria</taxon>
        <taxon>Pseudomonadati</taxon>
        <taxon>Pseudomonadota</taxon>
        <taxon>Gammaproteobacteria</taxon>
        <taxon>Moraxellales</taxon>
        <taxon>Moraxellaceae</taxon>
        <taxon>Acinetobacter</taxon>
    </lineage>
</organism>
<accession>N9T439</accession>
<keyword evidence="1" id="KW-1133">Transmembrane helix</keyword>
<feature type="transmembrane region" description="Helical" evidence="1">
    <location>
        <begin position="78"/>
        <end position="99"/>
    </location>
</feature>
<evidence type="ECO:0000256" key="1">
    <source>
        <dbReference type="SAM" id="Phobius"/>
    </source>
</evidence>
<keyword evidence="3" id="KW-1185">Reference proteome</keyword>
<protein>
    <submittedName>
        <fullName evidence="2">Uncharacterized protein</fullName>
    </submittedName>
</protein>
<dbReference type="HOGENOM" id="CLU_2271288_0_0_6"/>
<feature type="transmembrane region" description="Helical" evidence="1">
    <location>
        <begin position="6"/>
        <end position="25"/>
    </location>
</feature>